<keyword evidence="1" id="KW-0812">Transmembrane</keyword>
<dbReference type="Proteomes" id="UP000449710">
    <property type="component" value="Unassembled WGS sequence"/>
</dbReference>
<reference evidence="2 3" key="1">
    <citation type="submission" date="2019-04" db="EMBL/GenBank/DDBJ databases">
        <title>Isachenkonia alkalipeptolytica gen. nov. sp. nov. a new anaerobic, alkiliphilic organothrophic bacterium capable to reduce synthesized ferrihydrite isolated from a soda lake.</title>
        <authorList>
            <person name="Toshchakov S.V."/>
            <person name="Zavarzina D.G."/>
            <person name="Zhilina T.N."/>
            <person name="Kostrikina N.A."/>
            <person name="Kublanov I.V."/>
        </authorList>
    </citation>
    <scope>NUCLEOTIDE SEQUENCE [LARGE SCALE GENOMIC DNA]</scope>
    <source>
        <strain evidence="2 3">Z-1701</strain>
    </source>
</reference>
<evidence type="ECO:0000313" key="3">
    <source>
        <dbReference type="Proteomes" id="UP000449710"/>
    </source>
</evidence>
<evidence type="ECO:0000313" key="2">
    <source>
        <dbReference type="EMBL" id="NBG89199.1"/>
    </source>
</evidence>
<dbReference type="InterPro" id="IPR010718">
    <property type="entry name" value="DUF1294"/>
</dbReference>
<sequence length="90" mass="10361">MIVYFYITILSVLGFILMGRDKKSAEDRRSRVSENQLMFISILGGSVGILIGMLIFKHKTSKKKFYIGIPGIYILQWAFLFGLLYYNLSL</sequence>
<comment type="caution">
    <text evidence="2">The sequence shown here is derived from an EMBL/GenBank/DDBJ whole genome shotgun (WGS) entry which is preliminary data.</text>
</comment>
<protein>
    <submittedName>
        <fullName evidence="2">DUF1294 domain-containing protein</fullName>
    </submittedName>
</protein>
<proteinExistence type="predicted"/>
<dbReference type="AlphaFoldDB" id="A0AA43XN20"/>
<name>A0AA43XN20_9CLOT</name>
<gene>
    <name evidence="2" type="ORF">ISALK_11930</name>
</gene>
<accession>A0AA43XN20</accession>
<evidence type="ECO:0000256" key="1">
    <source>
        <dbReference type="SAM" id="Phobius"/>
    </source>
</evidence>
<organism evidence="2 3">
    <name type="scientific">Isachenkonia alkalipeptolytica</name>
    <dbReference type="NCBI Taxonomy" id="2565777"/>
    <lineage>
        <taxon>Bacteria</taxon>
        <taxon>Bacillati</taxon>
        <taxon>Bacillota</taxon>
        <taxon>Clostridia</taxon>
        <taxon>Eubacteriales</taxon>
        <taxon>Clostridiaceae</taxon>
        <taxon>Isachenkonia</taxon>
    </lineage>
</organism>
<feature type="transmembrane region" description="Helical" evidence="1">
    <location>
        <begin position="65"/>
        <end position="86"/>
    </location>
</feature>
<keyword evidence="1" id="KW-1133">Transmembrane helix</keyword>
<feature type="transmembrane region" description="Helical" evidence="1">
    <location>
        <begin position="37"/>
        <end position="56"/>
    </location>
</feature>
<dbReference type="EMBL" id="SUMG01000018">
    <property type="protein sequence ID" value="NBG89199.1"/>
    <property type="molecule type" value="Genomic_DNA"/>
</dbReference>
<keyword evidence="1" id="KW-0472">Membrane</keyword>
<dbReference type="Pfam" id="PF06961">
    <property type="entry name" value="DUF1294"/>
    <property type="match status" value="1"/>
</dbReference>
<keyword evidence="3" id="KW-1185">Reference proteome</keyword>